<evidence type="ECO:0000256" key="10">
    <source>
        <dbReference type="ARBA" id="ARBA00022840"/>
    </source>
</evidence>
<evidence type="ECO:0000256" key="4">
    <source>
        <dbReference type="ARBA" id="ARBA00015492"/>
    </source>
</evidence>
<proteinExistence type="inferred from homology"/>
<feature type="binding site" evidence="14">
    <location>
        <position position="144"/>
    </location>
    <ligand>
        <name>ATP</name>
        <dbReference type="ChEBI" id="CHEBI:30616"/>
    </ligand>
</feature>
<comment type="catalytic activity">
    <reaction evidence="12 13">
        <text>L-threonine + hydrogencarbonate + ATP = L-threonylcarbamoyladenylate + diphosphate + H2O</text>
        <dbReference type="Rhea" id="RHEA:36407"/>
        <dbReference type="ChEBI" id="CHEBI:15377"/>
        <dbReference type="ChEBI" id="CHEBI:17544"/>
        <dbReference type="ChEBI" id="CHEBI:30616"/>
        <dbReference type="ChEBI" id="CHEBI:33019"/>
        <dbReference type="ChEBI" id="CHEBI:57926"/>
        <dbReference type="ChEBI" id="CHEBI:73682"/>
        <dbReference type="EC" id="2.7.7.87"/>
    </reaction>
</comment>
<comment type="subcellular location">
    <subcellularLocation>
        <location evidence="1 13">Cytoplasm</location>
    </subcellularLocation>
</comment>
<dbReference type="InterPro" id="IPR050156">
    <property type="entry name" value="TC-AMP_synthase_SUA5"/>
</dbReference>
<dbReference type="GO" id="GO:0003725">
    <property type="term" value="F:double-stranded RNA binding"/>
    <property type="evidence" value="ECO:0007669"/>
    <property type="project" value="UniProtKB-UniRule"/>
</dbReference>
<keyword evidence="7 13" id="KW-0819">tRNA processing</keyword>
<evidence type="ECO:0000256" key="1">
    <source>
        <dbReference type="ARBA" id="ARBA00004496"/>
    </source>
</evidence>
<dbReference type="OrthoDB" id="9814580at2"/>
<dbReference type="Pfam" id="PF01300">
    <property type="entry name" value="Sua5_yciO_yrdC"/>
    <property type="match status" value="1"/>
</dbReference>
<feature type="domain" description="YrdC-like" evidence="15">
    <location>
        <begin position="14"/>
        <end position="200"/>
    </location>
</feature>
<evidence type="ECO:0000313" key="16">
    <source>
        <dbReference type="EMBL" id="PAB58310.1"/>
    </source>
</evidence>
<dbReference type="PANTHER" id="PTHR17490">
    <property type="entry name" value="SUA5"/>
    <property type="match status" value="1"/>
</dbReference>
<dbReference type="PROSITE" id="PS51163">
    <property type="entry name" value="YRDC"/>
    <property type="match status" value="1"/>
</dbReference>
<evidence type="ECO:0000256" key="14">
    <source>
        <dbReference type="PIRSR" id="PIRSR004930-1"/>
    </source>
</evidence>
<feature type="binding site" evidence="14">
    <location>
        <position position="59"/>
    </location>
    <ligand>
        <name>ATP</name>
        <dbReference type="ChEBI" id="CHEBI:30616"/>
    </ligand>
</feature>
<keyword evidence="8 13" id="KW-0548">Nucleotidyltransferase</keyword>
<dbReference type="GO" id="GO:0006450">
    <property type="term" value="P:regulation of translational fidelity"/>
    <property type="evidence" value="ECO:0007669"/>
    <property type="project" value="TreeGrafter"/>
</dbReference>
<dbReference type="InterPro" id="IPR017945">
    <property type="entry name" value="DHBP_synth_RibB-like_a/b_dom"/>
</dbReference>
<evidence type="ECO:0000256" key="13">
    <source>
        <dbReference type="PIRNR" id="PIRNR004930"/>
    </source>
</evidence>
<keyword evidence="10 13" id="KW-0067">ATP-binding</keyword>
<feature type="binding site" evidence="14">
    <location>
        <position position="68"/>
    </location>
    <ligand>
        <name>L-threonine</name>
        <dbReference type="ChEBI" id="CHEBI:57926"/>
    </ligand>
</feature>
<comment type="similarity">
    <text evidence="2 13">Belongs to the SUA5 family.</text>
</comment>
<feature type="binding site" evidence="14">
    <location>
        <position position="182"/>
    </location>
    <ligand>
        <name>L-threonine</name>
        <dbReference type="ChEBI" id="CHEBI:57926"/>
    </ligand>
</feature>
<evidence type="ECO:0000256" key="2">
    <source>
        <dbReference type="ARBA" id="ARBA00007663"/>
    </source>
</evidence>
<feature type="binding site" evidence="14">
    <location>
        <position position="196"/>
    </location>
    <ligand>
        <name>ATP</name>
        <dbReference type="ChEBI" id="CHEBI:30616"/>
    </ligand>
</feature>
<dbReference type="FunFam" id="3.90.870.10:FF:000008">
    <property type="entry name" value="Threonylcarbamoyl-AMP synthase"/>
    <property type="match status" value="1"/>
</dbReference>
<protein>
    <recommendedName>
        <fullName evidence="4 13">Threonylcarbamoyl-AMP synthase</fullName>
        <shortName evidence="13">TC-AMP synthase</shortName>
        <ecNumber evidence="3 13">2.7.7.87</ecNumber>
    </recommendedName>
    <alternativeName>
        <fullName evidence="11 13">L-threonylcarbamoyladenylate synthase</fullName>
    </alternativeName>
</protein>
<dbReference type="GO" id="GO:0005524">
    <property type="term" value="F:ATP binding"/>
    <property type="evidence" value="ECO:0007669"/>
    <property type="project" value="UniProtKB-UniRule"/>
</dbReference>
<dbReference type="Pfam" id="PF03481">
    <property type="entry name" value="Sua5_C"/>
    <property type="match status" value="1"/>
</dbReference>
<name>A0A267MHM8_9FIRM</name>
<dbReference type="InterPro" id="IPR038385">
    <property type="entry name" value="Sua5/YwlC_C"/>
</dbReference>
<feature type="binding site" evidence="14">
    <location>
        <position position="239"/>
    </location>
    <ligand>
        <name>ATP</name>
        <dbReference type="ChEBI" id="CHEBI:30616"/>
    </ligand>
</feature>
<dbReference type="RefSeq" id="WP_095134754.1">
    <property type="nucleotide sequence ID" value="NZ_NIBG01000017.1"/>
</dbReference>
<evidence type="ECO:0000313" key="17">
    <source>
        <dbReference type="Proteomes" id="UP000216024"/>
    </source>
</evidence>
<sequence>MTKIFNIDPNDFEESELREGASILNKGGTVAFPTETVYGIGANALKEEAVKKIFQAKGRPSDNPLIVHIAHQDQLKELAKDINENAKLLIEKFWPGPLTIILNKTEKVPNCTTGGLNTVAIRMPSHRMARQLIGMSKVPVAAPSANISGKPSPTKGKHVVKDLENRVDGIICGGDVQIGLESTVIDATGEVPTILRPGGVTKEEIEEALNMEIKVDPAIEGYFKKDLTPKSPGMKYTHYSPEAQVVMVIGHLEDTTKKIRELKKEAVSQGKKVGIMCTDETKDKYDGLVYSMGSRKKISTIALNMFHVLRLFDETDVDMIFAEGIESTHLGSAIMNRMTKAAGYNIIKC</sequence>
<evidence type="ECO:0000256" key="5">
    <source>
        <dbReference type="ARBA" id="ARBA00022490"/>
    </source>
</evidence>
<evidence type="ECO:0000256" key="12">
    <source>
        <dbReference type="ARBA" id="ARBA00048366"/>
    </source>
</evidence>
<evidence type="ECO:0000256" key="6">
    <source>
        <dbReference type="ARBA" id="ARBA00022679"/>
    </source>
</evidence>
<dbReference type="GO" id="GO:0061710">
    <property type="term" value="F:L-threonylcarbamoyladenylate synthase"/>
    <property type="evidence" value="ECO:0007669"/>
    <property type="project" value="UniProtKB-EC"/>
</dbReference>
<evidence type="ECO:0000256" key="9">
    <source>
        <dbReference type="ARBA" id="ARBA00022741"/>
    </source>
</evidence>
<dbReference type="GO" id="GO:0008033">
    <property type="term" value="P:tRNA processing"/>
    <property type="evidence" value="ECO:0007669"/>
    <property type="project" value="UniProtKB-KW"/>
</dbReference>
<keyword evidence="5 13" id="KW-0963">Cytoplasm</keyword>
<dbReference type="NCBIfam" id="TIGR00057">
    <property type="entry name" value="L-threonylcarbamoyladenylate synthase"/>
    <property type="match status" value="1"/>
</dbReference>
<dbReference type="Gene3D" id="3.40.50.11030">
    <property type="entry name" value="Threonylcarbamoyl-AMP synthase, C-terminal domain"/>
    <property type="match status" value="1"/>
</dbReference>
<dbReference type="Gene3D" id="3.90.870.10">
    <property type="entry name" value="DHBP synthase"/>
    <property type="match status" value="1"/>
</dbReference>
<dbReference type="SUPFAM" id="SSF55821">
    <property type="entry name" value="YrdC/RibB"/>
    <property type="match status" value="1"/>
</dbReference>
<dbReference type="EMBL" id="NIBG01000017">
    <property type="protein sequence ID" value="PAB58310.1"/>
    <property type="molecule type" value="Genomic_DNA"/>
</dbReference>
<dbReference type="GO" id="GO:0000049">
    <property type="term" value="F:tRNA binding"/>
    <property type="evidence" value="ECO:0007669"/>
    <property type="project" value="TreeGrafter"/>
</dbReference>
<accession>A0A267MHM8</accession>
<dbReference type="AlphaFoldDB" id="A0A267MHM8"/>
<feature type="binding site" evidence="14">
    <location>
        <position position="152"/>
    </location>
    <ligand>
        <name>ATP</name>
        <dbReference type="ChEBI" id="CHEBI:30616"/>
    </ligand>
</feature>
<gene>
    <name evidence="16" type="ORF">CCE28_16065</name>
</gene>
<evidence type="ECO:0000256" key="8">
    <source>
        <dbReference type="ARBA" id="ARBA00022695"/>
    </source>
</evidence>
<keyword evidence="6 13" id="KW-0808">Transferase</keyword>
<evidence type="ECO:0000256" key="7">
    <source>
        <dbReference type="ARBA" id="ARBA00022694"/>
    </source>
</evidence>
<organism evidence="16 17">
    <name type="scientific">Anaeromicrobium sediminis</name>
    <dbReference type="NCBI Taxonomy" id="1478221"/>
    <lineage>
        <taxon>Bacteria</taxon>
        <taxon>Bacillati</taxon>
        <taxon>Bacillota</taxon>
        <taxon>Clostridia</taxon>
        <taxon>Peptostreptococcales</taxon>
        <taxon>Thermotaleaceae</taxon>
        <taxon>Anaeromicrobium</taxon>
    </lineage>
</organism>
<feature type="binding site" evidence="14">
    <location>
        <position position="142"/>
    </location>
    <ligand>
        <name>L-threonine</name>
        <dbReference type="ChEBI" id="CHEBI:57926"/>
    </ligand>
</feature>
<evidence type="ECO:0000256" key="11">
    <source>
        <dbReference type="ARBA" id="ARBA00029774"/>
    </source>
</evidence>
<evidence type="ECO:0000259" key="15">
    <source>
        <dbReference type="PROSITE" id="PS51163"/>
    </source>
</evidence>
<comment type="caution">
    <text evidence="16">The sequence shown here is derived from an EMBL/GenBank/DDBJ whole genome shotgun (WGS) entry which is preliminary data.</text>
</comment>
<reference evidence="16 17" key="1">
    <citation type="submission" date="2017-06" db="EMBL/GenBank/DDBJ databases">
        <title>Draft genome sequence of anaerobic fermentative bacterium Anaeromicrobium sediminis DY2726D isolated from West Pacific Ocean sediments.</title>
        <authorList>
            <person name="Zeng X."/>
        </authorList>
    </citation>
    <scope>NUCLEOTIDE SEQUENCE [LARGE SCALE GENOMIC DNA]</scope>
    <source>
        <strain evidence="16 17">DY2726D</strain>
    </source>
</reference>
<evidence type="ECO:0000256" key="3">
    <source>
        <dbReference type="ARBA" id="ARBA00012584"/>
    </source>
</evidence>
<comment type="function">
    <text evidence="13">Required for the formation of a threonylcarbamoyl group on adenosine at position 37 (t(6)A37) in tRNAs that read codons beginning with adenine.</text>
</comment>
<feature type="binding site" evidence="14">
    <location>
        <position position="122"/>
    </location>
    <ligand>
        <name>L-threonine</name>
        <dbReference type="ChEBI" id="CHEBI:57926"/>
    </ligand>
</feature>
<dbReference type="InterPro" id="IPR005145">
    <property type="entry name" value="Sua5_C"/>
</dbReference>
<feature type="binding site" evidence="14">
    <location>
        <position position="36"/>
    </location>
    <ligand>
        <name>L-threonine</name>
        <dbReference type="ChEBI" id="CHEBI:57926"/>
    </ligand>
</feature>
<dbReference type="PIRSF" id="PIRSF004930">
    <property type="entry name" value="Tln_factor_SUA5"/>
    <property type="match status" value="1"/>
</dbReference>
<keyword evidence="9 13" id="KW-0547">Nucleotide-binding</keyword>
<dbReference type="EC" id="2.7.7.87" evidence="3 13"/>
<dbReference type="Proteomes" id="UP000216024">
    <property type="component" value="Unassembled WGS sequence"/>
</dbReference>
<dbReference type="GO" id="GO:0005737">
    <property type="term" value="C:cytoplasm"/>
    <property type="evidence" value="ECO:0007669"/>
    <property type="project" value="UniProtKB-SubCell"/>
</dbReference>
<dbReference type="InterPro" id="IPR006070">
    <property type="entry name" value="Sua5-like_dom"/>
</dbReference>
<feature type="binding site" evidence="14">
    <location>
        <position position="63"/>
    </location>
    <ligand>
        <name>ATP</name>
        <dbReference type="ChEBI" id="CHEBI:30616"/>
    </ligand>
</feature>
<feature type="binding site" evidence="14">
    <location>
        <position position="118"/>
    </location>
    <ligand>
        <name>ATP</name>
        <dbReference type="ChEBI" id="CHEBI:30616"/>
    </ligand>
</feature>
<dbReference type="InterPro" id="IPR010923">
    <property type="entry name" value="T(6)A37_SUA5"/>
</dbReference>
<dbReference type="PANTHER" id="PTHR17490:SF16">
    <property type="entry name" value="THREONYLCARBAMOYL-AMP SYNTHASE"/>
    <property type="match status" value="1"/>
</dbReference>
<keyword evidence="17" id="KW-1185">Reference proteome</keyword>